<dbReference type="SUPFAM" id="SSF52540">
    <property type="entry name" value="P-loop containing nucleoside triphosphate hydrolases"/>
    <property type="match status" value="1"/>
</dbReference>
<comment type="caution">
    <text evidence="1">The sequence shown here is derived from an EMBL/GenBank/DDBJ whole genome shotgun (WGS) entry which is preliminary data.</text>
</comment>
<dbReference type="InterPro" id="IPR027417">
    <property type="entry name" value="P-loop_NTPase"/>
</dbReference>
<dbReference type="EMBL" id="BDLS01000002">
    <property type="protein sequence ID" value="GAV93217.1"/>
    <property type="molecule type" value="Genomic_DNA"/>
</dbReference>
<proteinExistence type="predicted"/>
<organism evidence="1">
    <name type="scientific">Chionoecetes opilio bacilliform virus</name>
    <dbReference type="NCBI Taxonomy" id="1825681"/>
    <lineage>
        <taxon>Viruses</taxon>
        <taxon>Viruses incertae sedis</taxon>
        <taxon>Naldaviricetes</taxon>
        <taxon>Nimaviridae</taxon>
    </lineage>
</organism>
<evidence type="ECO:0008006" key="2">
    <source>
        <dbReference type="Google" id="ProtNLM"/>
    </source>
</evidence>
<dbReference type="Gene3D" id="3.40.50.300">
    <property type="entry name" value="P-loop containing nucleotide triphosphate hydrolases"/>
    <property type="match status" value="1"/>
</dbReference>
<sequence length="1729" mass="193631">MPTTSQVAASLMTTSTQQSLGVRFIRNEMVLSYSSYGGTNVYHLGGPPGAGKSAAVKELICELNQISMIDFFEIMLCSKTHAAKINLQDKCFGENGCIFPDICFSTLNAGFNIPVIRSKNDVTANMSTSAAQRLVGKTLDFLGTVQFLAVDEYTMLSCRELVYIDALFRMIKFRPDVHFGGVLVLLLGDNRQNSAVVQGERSGGGKKKKGQQKHVFPVGIEDESSRSSSITDNAFSDALLRILKDFSILFAGKGTLRLCLNSRILKLRGKLAVTTRANDELIELHEEHLMKKNKTKTEVPIEIKEPVKELDLDAFDDDDDMFFTDANLLNTVDGITSQVNNRPSFAERSRKIAAANMWYKKKNGEGDEIIGDYSSLCTLKNMTTTMLVEEGLNTELEHLLSLHRMSDSALVTYARDMFENIRSKSKAAMMEIDYTTREKLYVVSSLAERSNEVHLMSLANEEILNMKMQFGHDKLCTDIFPFSCNDNRSMSLAACVNNAFLRDGCDIKNETPIVIYFDKNLETLADFLKNDNLTYDNMMIKSLEIRQCLEKEQIIIAEHKTPADDYSDDDDDGYMNDGNDIQIISREDTPMGINADSTTHERVGTLVSFHQRWYKWLSCWGTVNDVPPSDRVRSRLWHLYLLIRMQQTKFNDESLPSFDRAATSRGLFFPTVTHWRTSTGEGEKGTTEYHDEFWLRALSMPVSLGNCAHNDVGLLLPAYSAHLSSTSRTYIISSIKRVEPAKHAYALMYAVSLFDMTSNVKDFIDIREPTSTCSPIGFEHEFNIDDYFGTIFKHLISEYIIRKEDDLINDAGVLDRVAGVDMKISYVFNLAAELRMDKKSTNLAACMLTTISKGRLMAIKRRCDTIDGSNEYQKQMKIRIVEKPSLAERVVAGCTNPKEKEEQLNDIIGAVALTRSHVQKNAISTLVDKTIIDQCSSKKGTSGPNSINSVKFTVTYTMSGVNVSYVSPSTHIRCRELGLIVRDIRSIVDKGNTYIDRITDMNLLRAQQSCQEFSKVILRIKEQITKSRSIHLFRGQGVVFTATNMRPFVHGTDQQFCTRDDGVVNDITYEEGVLKVKVRIQRLGDIILQEGIVFLGDIGTRQTGLRNVSVKYLPFESKQAMTIYSCQGQTFERDTIVDISGASTQDAYVAITRNSDLRNLHVVQHNESDQRNLINIKCSMGQDRSGIYSVGGIRTVGGEDMLDHASIHASQIICKDILSKTPNKMDCATLNPTRDMVATSERFILSRSGNVLSFNSKWVSNTVDILRKDGLEQELERINDFFFGIGNNQAVAEYYTKKSHIALMHLFTAVNRSVINFTLTSGTHIKYPNISLLTEHSKKFKGRSNYVKIHPALLNSPPREGTLDLLFYDIAPHSKTLMVMQTFAHFLFMVYERLHICKTQVAFLPSAAPIVNEHVRPVLKKTQTLPVSCSANIPGGLGYESIGFALAEDGGVRKTRNAVTVTDRLGDDIMTIRERTLMHQTEYNVGEAAKCVEVITKAMKSNLRRVGKYCRPSETCGTSRHGAVVIADVSTQGEHSHSHQSKKGWVSMSNEANMYGMLVFMTKLTAASGITSMNIKITMPDLLGNNGVFGHYKVQLSEDVLWCGQCVPMKRVQFTIHGRVTSGITIKKNIERILFGPAFHKIVLRDIQMGDTAKVLVITEMLGHVFGEHSTSKIRASILAGVGNVVACKKFTATRDNGPVLHRIEKFIMSQLENNELQRVAFFVSIGHV</sequence>
<name>A0A1Q3DL09_9VIRU</name>
<gene>
    <name evidence="1" type="ORF">SCV_097</name>
</gene>
<protein>
    <recommendedName>
        <fullName evidence="2">Wsv447-like protein</fullName>
    </recommendedName>
</protein>
<reference evidence="1" key="1">
    <citation type="submission" date="2017-01" db="EMBL/GenBank/DDBJ databases">
        <title>Draft genome sequence of uncultured bacilliform virus purified from snow crab.</title>
        <authorList>
            <person name="Takano T."/>
        </authorList>
    </citation>
    <scope>NUCLEOTIDE SEQUENCE</scope>
    <source>
        <strain evidence="1">Isolate_1</strain>
    </source>
</reference>
<accession>A0A1Q3DL09</accession>
<evidence type="ECO:0000313" key="1">
    <source>
        <dbReference type="EMBL" id="GAV93217.1"/>
    </source>
</evidence>
<dbReference type="Pfam" id="PF13245">
    <property type="entry name" value="AAA_19"/>
    <property type="match status" value="1"/>
</dbReference>